<evidence type="ECO:0000256" key="4">
    <source>
        <dbReference type="ARBA" id="ARBA00022692"/>
    </source>
</evidence>
<feature type="transmembrane region" description="Helical" evidence="7">
    <location>
        <begin position="251"/>
        <end position="271"/>
    </location>
</feature>
<keyword evidence="10" id="KW-1185">Reference proteome</keyword>
<evidence type="ECO:0000313" key="10">
    <source>
        <dbReference type="Proteomes" id="UP000768567"/>
    </source>
</evidence>
<evidence type="ECO:0000256" key="7">
    <source>
        <dbReference type="SAM" id="Phobius"/>
    </source>
</evidence>
<name>A0ABR9R5I4_9FIRM</name>
<dbReference type="EMBL" id="JADCKC010000003">
    <property type="protein sequence ID" value="MBE5038392.1"/>
    <property type="molecule type" value="Genomic_DNA"/>
</dbReference>
<gene>
    <name evidence="9" type="ORF">INF35_11395</name>
</gene>
<dbReference type="InterPro" id="IPR051258">
    <property type="entry name" value="Diverse_Substrate_Transporter"/>
</dbReference>
<dbReference type="RefSeq" id="WP_193502514.1">
    <property type="nucleotide sequence ID" value="NZ_JADCKC010000003.1"/>
</dbReference>
<dbReference type="Pfam" id="PF00892">
    <property type="entry name" value="EamA"/>
    <property type="match status" value="2"/>
</dbReference>
<feature type="transmembrane region" description="Helical" evidence="7">
    <location>
        <begin position="221"/>
        <end position="239"/>
    </location>
</feature>
<keyword evidence="6 7" id="KW-0472">Membrane</keyword>
<evidence type="ECO:0000256" key="5">
    <source>
        <dbReference type="ARBA" id="ARBA00022989"/>
    </source>
</evidence>
<sequence>MNVRQVRNTALLVLGALVWGMAFAAQSVGSGYVEAYAFLACRSWLACLFLVVLLAVRRRLAAARHVRPAVTPAPHAVALRGGIFCGIFLFAASAAQQMAVGEVSTAKASFLTALYVVLVPVCGVFLGRRPDRRIWICVAASVAGLYLLCMAGHDTLSLSVSELKLLLCALLFAVQILLVGHYSPKVDGVLLSFYQFLTTSVLSTIFMFLVEHPDWQQIRGAGLSILYCGILSSGVGYTLQIIGQRGLDPTIASLAMCLESVFGALAGWALLGQKLTPVELTGCLLMFAAIVGSTLATGKSPAPAAETSASGQK</sequence>
<feature type="transmembrane region" description="Helical" evidence="7">
    <location>
        <begin position="277"/>
        <end position="296"/>
    </location>
</feature>
<dbReference type="InterPro" id="IPR000620">
    <property type="entry name" value="EamA_dom"/>
</dbReference>
<feature type="domain" description="EamA" evidence="8">
    <location>
        <begin position="163"/>
        <end position="293"/>
    </location>
</feature>
<keyword evidence="4 7" id="KW-0812">Transmembrane</keyword>
<dbReference type="PANTHER" id="PTHR42920:SF5">
    <property type="entry name" value="EAMA DOMAIN-CONTAINING PROTEIN"/>
    <property type="match status" value="1"/>
</dbReference>
<evidence type="ECO:0000256" key="6">
    <source>
        <dbReference type="ARBA" id="ARBA00023136"/>
    </source>
</evidence>
<evidence type="ECO:0000256" key="2">
    <source>
        <dbReference type="ARBA" id="ARBA00007362"/>
    </source>
</evidence>
<accession>A0ABR9R5I4</accession>
<keyword evidence="5 7" id="KW-1133">Transmembrane helix</keyword>
<protein>
    <submittedName>
        <fullName evidence="9">DMT family transporter</fullName>
    </submittedName>
</protein>
<feature type="transmembrane region" description="Helical" evidence="7">
    <location>
        <begin position="77"/>
        <end position="96"/>
    </location>
</feature>
<dbReference type="SUPFAM" id="SSF103481">
    <property type="entry name" value="Multidrug resistance efflux transporter EmrE"/>
    <property type="match status" value="2"/>
</dbReference>
<feature type="transmembrane region" description="Helical" evidence="7">
    <location>
        <begin position="134"/>
        <end position="153"/>
    </location>
</feature>
<feature type="transmembrane region" description="Helical" evidence="7">
    <location>
        <begin position="189"/>
        <end position="209"/>
    </location>
</feature>
<dbReference type="Proteomes" id="UP000768567">
    <property type="component" value="Unassembled WGS sequence"/>
</dbReference>
<keyword evidence="3" id="KW-1003">Cell membrane</keyword>
<evidence type="ECO:0000256" key="1">
    <source>
        <dbReference type="ARBA" id="ARBA00004651"/>
    </source>
</evidence>
<feature type="domain" description="EamA" evidence="8">
    <location>
        <begin position="11"/>
        <end position="148"/>
    </location>
</feature>
<comment type="subcellular location">
    <subcellularLocation>
        <location evidence="1">Cell membrane</location>
        <topology evidence="1">Multi-pass membrane protein</topology>
    </subcellularLocation>
</comment>
<reference evidence="9 10" key="1">
    <citation type="submission" date="2020-10" db="EMBL/GenBank/DDBJ databases">
        <title>ChiBAC.</title>
        <authorList>
            <person name="Zenner C."/>
            <person name="Hitch T.C.A."/>
            <person name="Clavel T."/>
        </authorList>
    </citation>
    <scope>NUCLEOTIDE SEQUENCE [LARGE SCALE GENOMIC DNA]</scope>
    <source>
        <strain evidence="9 10">DSM 109015</strain>
    </source>
</reference>
<dbReference type="InterPro" id="IPR037185">
    <property type="entry name" value="EmrE-like"/>
</dbReference>
<comment type="similarity">
    <text evidence="2">Belongs to the EamA transporter family.</text>
</comment>
<evidence type="ECO:0000259" key="8">
    <source>
        <dbReference type="Pfam" id="PF00892"/>
    </source>
</evidence>
<feature type="transmembrane region" description="Helical" evidence="7">
    <location>
        <begin position="165"/>
        <end position="182"/>
    </location>
</feature>
<evidence type="ECO:0000256" key="3">
    <source>
        <dbReference type="ARBA" id="ARBA00022475"/>
    </source>
</evidence>
<proteinExistence type="inferred from homology"/>
<comment type="caution">
    <text evidence="9">The sequence shown here is derived from an EMBL/GenBank/DDBJ whole genome shotgun (WGS) entry which is preliminary data.</text>
</comment>
<dbReference type="PANTHER" id="PTHR42920">
    <property type="entry name" value="OS03G0707200 PROTEIN-RELATED"/>
    <property type="match status" value="1"/>
</dbReference>
<feature type="transmembrane region" description="Helical" evidence="7">
    <location>
        <begin position="34"/>
        <end position="56"/>
    </location>
</feature>
<organism evidence="9 10">
    <name type="scientific">Gemmiger gallinarum</name>
    <dbReference type="NCBI Taxonomy" id="2779354"/>
    <lineage>
        <taxon>Bacteria</taxon>
        <taxon>Bacillati</taxon>
        <taxon>Bacillota</taxon>
        <taxon>Clostridia</taxon>
        <taxon>Eubacteriales</taxon>
        <taxon>Gemmiger</taxon>
    </lineage>
</organism>
<evidence type="ECO:0000313" key="9">
    <source>
        <dbReference type="EMBL" id="MBE5038392.1"/>
    </source>
</evidence>
<feature type="transmembrane region" description="Helical" evidence="7">
    <location>
        <begin position="108"/>
        <end position="127"/>
    </location>
</feature>